<gene>
    <name evidence="3" type="ORF">ABR85_07230</name>
</gene>
<dbReference type="InterPro" id="IPR020845">
    <property type="entry name" value="AMP-binding_CS"/>
</dbReference>
<dbReference type="PANTHER" id="PTHR43767">
    <property type="entry name" value="LONG-CHAIN-FATTY-ACID--COA LIGASE"/>
    <property type="match status" value="1"/>
</dbReference>
<dbReference type="InterPro" id="IPR045851">
    <property type="entry name" value="AMP-bd_C_sf"/>
</dbReference>
<dbReference type="NCBIfam" id="NF005714">
    <property type="entry name" value="PRK07529.1"/>
    <property type="match status" value="1"/>
</dbReference>
<organism evidence="3 4">
    <name type="scientific">OM182 bacterium BACL3 MAG-120619-bin3</name>
    <dbReference type="NCBI Taxonomy" id="1655593"/>
    <lineage>
        <taxon>Bacteria</taxon>
        <taxon>Pseudomonadati</taxon>
        <taxon>Pseudomonadota</taxon>
        <taxon>Gammaproteobacteria</taxon>
        <taxon>OMG group</taxon>
        <taxon>OM182 clade</taxon>
    </lineage>
</organism>
<reference evidence="3 4" key="1">
    <citation type="submission" date="2015-10" db="EMBL/GenBank/DDBJ databases">
        <title>Metagenome-Assembled Genomes uncover a global brackish microbiome.</title>
        <authorList>
            <person name="Hugerth L.W."/>
            <person name="Larsson J."/>
            <person name="Alneberg J."/>
            <person name="Lindh M.V."/>
            <person name="Legrand C."/>
            <person name="Pinhassi J."/>
            <person name="Andersson A.F."/>
        </authorList>
    </citation>
    <scope>NUCLEOTIDE SEQUENCE [LARGE SCALE GENOMIC DNA]</scope>
    <source>
        <strain evidence="3">BACL22 MAG-120619-bin3</strain>
    </source>
</reference>
<dbReference type="PANTHER" id="PTHR43767:SF1">
    <property type="entry name" value="NONRIBOSOMAL PEPTIDE SYNTHASE PES1 (EUROFUNG)-RELATED"/>
    <property type="match status" value="1"/>
</dbReference>
<dbReference type="Pfam" id="PF13193">
    <property type="entry name" value="AMP-binding_C"/>
    <property type="match status" value="1"/>
</dbReference>
<evidence type="ECO:0000313" key="3">
    <source>
        <dbReference type="EMBL" id="KRO82074.1"/>
    </source>
</evidence>
<dbReference type="PROSITE" id="PS00455">
    <property type="entry name" value="AMP_BINDING"/>
    <property type="match status" value="1"/>
</dbReference>
<protein>
    <recommendedName>
        <fullName evidence="5">Acyl-CoA synthetase</fullName>
    </recommendedName>
</protein>
<dbReference type="EMBL" id="LICD01000051">
    <property type="protein sequence ID" value="KRO82074.1"/>
    <property type="molecule type" value="Genomic_DNA"/>
</dbReference>
<feature type="domain" description="AMP-dependent synthetase/ligase" evidence="1">
    <location>
        <begin position="31"/>
        <end position="420"/>
    </location>
</feature>
<evidence type="ECO:0000259" key="1">
    <source>
        <dbReference type="Pfam" id="PF00501"/>
    </source>
</evidence>
<dbReference type="Pfam" id="PF00501">
    <property type="entry name" value="AMP-binding"/>
    <property type="match status" value="1"/>
</dbReference>
<dbReference type="GO" id="GO:0016878">
    <property type="term" value="F:acid-thiol ligase activity"/>
    <property type="evidence" value="ECO:0007669"/>
    <property type="project" value="UniProtKB-ARBA"/>
</dbReference>
<dbReference type="InterPro" id="IPR000873">
    <property type="entry name" value="AMP-dep_synth/lig_dom"/>
</dbReference>
<comment type="caution">
    <text evidence="3">The sequence shown here is derived from an EMBL/GenBank/DDBJ whole genome shotgun (WGS) entry which is preliminary data.</text>
</comment>
<dbReference type="Proteomes" id="UP000051242">
    <property type="component" value="Unassembled WGS sequence"/>
</dbReference>
<name>A0A0R2TB55_9GAMM</name>
<dbReference type="AlphaFoldDB" id="A0A0R2TB55"/>
<evidence type="ECO:0008006" key="5">
    <source>
        <dbReference type="Google" id="ProtNLM"/>
    </source>
</evidence>
<evidence type="ECO:0000313" key="4">
    <source>
        <dbReference type="Proteomes" id="UP000051242"/>
    </source>
</evidence>
<dbReference type="InterPro" id="IPR042099">
    <property type="entry name" value="ANL_N_sf"/>
</dbReference>
<dbReference type="Gene3D" id="3.30.300.30">
    <property type="match status" value="1"/>
</dbReference>
<accession>A0A0R2TB55</accession>
<feature type="domain" description="AMP-binding enzyme C-terminal" evidence="2">
    <location>
        <begin position="472"/>
        <end position="547"/>
    </location>
</feature>
<dbReference type="InterPro" id="IPR025110">
    <property type="entry name" value="AMP-bd_C"/>
</dbReference>
<dbReference type="InterPro" id="IPR050237">
    <property type="entry name" value="ATP-dep_AMP-bd_enzyme"/>
</dbReference>
<dbReference type="Gene3D" id="3.40.50.12780">
    <property type="entry name" value="N-terminal domain of ligase-like"/>
    <property type="match status" value="1"/>
</dbReference>
<dbReference type="SUPFAM" id="SSF56801">
    <property type="entry name" value="Acetyl-CoA synthetase-like"/>
    <property type="match status" value="1"/>
</dbReference>
<proteinExistence type="predicted"/>
<sequence>METIENVREFEKTPLYEQFPFTNSYELLMNAAQQFGDGHALEFLLQGLPEEKEQSTTYRELGEQVTRTANLLYSLGINTADSVSIILPVLPQTHFAIWGAQAAGISNPINPMLEAEHMAEIISAANSKVIICLGKSPATDIWEKAIAAAALTDSVTTIIAVNAAGMCDPSATLPEGSTLTLYDFDNAIAAMSAEKLDSGRDFEASEIAAYFHTGGTTGRPKLAQLTHGNMAFVGQLMQVYTAHMEHHTVLCGLPLFHIYGCIIQGIASFAVGYRIFLMTPSGFRSPTAMPNIWKLIERFKVKQISAVPTVLMALSEIPVGDADISSLTNLNSGAAPLSRPFELSFEERFNVEIGNGYGMTETTSVISRAPIDQPPGSVGMRTPYGGIRIVQLDGATVTKNCEIGDSGAILVKGPQVFAGYKVEADNRNAWVEDGWFNTGDLGYLDENDCLFLSGRAKDLIIRSGHNIDPELIEEPINSHTDVVTSVAIGLPDAYTGELPMAYVVLTQGSSLTEQELIDYAAGLISERAAIPKRIDFLQEMPLTAVGKIFRPALRQKIGEEVVAGLLAGANIAAEISSENEKKRGLVIKVVAHDKSQIDAINDLVKSYIFSTDVS</sequence>
<evidence type="ECO:0000259" key="2">
    <source>
        <dbReference type="Pfam" id="PF13193"/>
    </source>
</evidence>